<dbReference type="AlphaFoldDB" id="A0A5N5UA62"/>
<dbReference type="RefSeq" id="WP_152119466.1">
    <property type="nucleotide sequence ID" value="NZ_QJOW01000001.1"/>
</dbReference>
<dbReference type="EMBL" id="QJOW01000001">
    <property type="protein sequence ID" value="KAB7518584.1"/>
    <property type="molecule type" value="Genomic_DNA"/>
</dbReference>
<keyword evidence="7" id="KW-1185">Reference proteome</keyword>
<dbReference type="EMBL" id="QKKZ01000007">
    <property type="protein sequence ID" value="KAB7512659.1"/>
    <property type="molecule type" value="Genomic_DNA"/>
</dbReference>
<accession>A0A5N5U2K3</accession>
<comment type="caution">
    <text evidence="3">The sequence shown here is derived from an EMBL/GenBank/DDBJ whole genome shotgun (WGS) entry which is preliminary data.</text>
</comment>
<evidence type="ECO:0000313" key="3">
    <source>
        <dbReference type="EMBL" id="KAB7515515.1"/>
    </source>
</evidence>
<dbReference type="OrthoDB" id="374280at2157"/>
<evidence type="ECO:0000256" key="1">
    <source>
        <dbReference type="SAM" id="MobiDB-lite"/>
    </source>
</evidence>
<reference evidence="5 6" key="1">
    <citation type="submission" date="2019-10" db="EMBL/GenBank/DDBJ databases">
        <title>Unraveling microbial dark matter from salterns through culturing: the case of the genus Halosegnis.</title>
        <authorList>
            <person name="Duran-Viseras A."/>
            <person name="Andrei A.-S."/>
            <person name="Vera-Gargallo B."/>
            <person name="Ghai R."/>
            <person name="Sanchez-Porro C."/>
            <person name="Ventosa A."/>
        </authorList>
    </citation>
    <scope>NUCLEOTIDE SEQUENCE [LARGE SCALE GENOMIC DNA]</scope>
    <source>
        <strain evidence="4 6">F17-44</strain>
        <strain evidence="2 7">F18-79</strain>
        <strain evidence="3 5">F19-13</strain>
    </source>
</reference>
<evidence type="ECO:0000313" key="7">
    <source>
        <dbReference type="Proteomes" id="UP000326865"/>
    </source>
</evidence>
<feature type="region of interest" description="Disordered" evidence="1">
    <location>
        <begin position="1"/>
        <end position="28"/>
    </location>
</feature>
<evidence type="ECO:0000313" key="2">
    <source>
        <dbReference type="EMBL" id="KAB7512659.1"/>
    </source>
</evidence>
<protein>
    <submittedName>
        <fullName evidence="3">Uncharacterized protein</fullName>
    </submittedName>
</protein>
<proteinExistence type="predicted"/>
<gene>
    <name evidence="2" type="ORF">DM867_12115</name>
    <name evidence="4" type="ORF">DMP03_04315</name>
    <name evidence="3" type="ORF">DP108_11140</name>
</gene>
<feature type="compositionally biased region" description="Basic and acidic residues" evidence="1">
    <location>
        <begin position="16"/>
        <end position="28"/>
    </location>
</feature>
<accession>A0A5N5UIN8</accession>
<evidence type="ECO:0000313" key="6">
    <source>
        <dbReference type="Proteomes" id="UP000326302"/>
    </source>
</evidence>
<evidence type="ECO:0000313" key="5">
    <source>
        <dbReference type="Proteomes" id="UP000326207"/>
    </source>
</evidence>
<dbReference type="EMBL" id="QMDY01000007">
    <property type="protein sequence ID" value="KAB7515515.1"/>
    <property type="molecule type" value="Genomic_DNA"/>
</dbReference>
<dbReference type="Proteomes" id="UP000326207">
    <property type="component" value="Unassembled WGS sequence"/>
</dbReference>
<dbReference type="Proteomes" id="UP000326865">
    <property type="component" value="Unassembled WGS sequence"/>
</dbReference>
<sequence length="124" mass="13375">MRGSPRARPPASDSTLDSHRCPTDARSNRAEGMMAIQMTTTEVETDLRLRIARGDAGSLGDGARQLLEQTDAVERVERIDIGAMQPDAFDLYVDATARLTLADDADIEAVRDGFGVERADPADG</sequence>
<accession>A0A5N5UA62</accession>
<evidence type="ECO:0000313" key="4">
    <source>
        <dbReference type="EMBL" id="KAB7518584.1"/>
    </source>
</evidence>
<organism evidence="3 5">
    <name type="scientific">Halosegnis rubeus</name>
    <dbReference type="NCBI Taxonomy" id="2212850"/>
    <lineage>
        <taxon>Archaea</taxon>
        <taxon>Methanobacteriati</taxon>
        <taxon>Methanobacteriota</taxon>
        <taxon>Stenosarchaea group</taxon>
        <taxon>Halobacteria</taxon>
        <taxon>Halobacteriales</taxon>
        <taxon>Natronomonadaceae</taxon>
        <taxon>Halosegnis</taxon>
    </lineage>
</organism>
<name>A0A5N5UA62_9EURY</name>
<dbReference type="Proteomes" id="UP000326302">
    <property type="component" value="Unassembled WGS sequence"/>
</dbReference>